<comment type="caution">
    <text evidence="1">The sequence shown here is derived from an EMBL/GenBank/DDBJ whole genome shotgun (WGS) entry which is preliminary data.</text>
</comment>
<dbReference type="InterPro" id="IPR008969">
    <property type="entry name" value="CarboxyPept-like_regulatory"/>
</dbReference>
<dbReference type="SUPFAM" id="SSF49464">
    <property type="entry name" value="Carboxypeptidase regulatory domain-like"/>
    <property type="match status" value="1"/>
</dbReference>
<evidence type="ECO:0000313" key="1">
    <source>
        <dbReference type="EMBL" id="KAA5548422.1"/>
    </source>
</evidence>
<gene>
    <name evidence="1" type="ORF">F0145_06765</name>
</gene>
<dbReference type="Proteomes" id="UP000323426">
    <property type="component" value="Unassembled WGS sequence"/>
</dbReference>
<keyword evidence="2" id="KW-1185">Reference proteome</keyword>
<name>A0A5M6DQA1_9BACT</name>
<reference evidence="1 2" key="1">
    <citation type="submission" date="2019-09" db="EMBL/GenBank/DDBJ databases">
        <title>Genome sequence and assembly of Adhaeribacter sp.</title>
        <authorList>
            <person name="Chhetri G."/>
        </authorList>
    </citation>
    <scope>NUCLEOTIDE SEQUENCE [LARGE SCALE GENOMIC DNA]</scope>
    <source>
        <strain evidence="1 2">DK36</strain>
    </source>
</reference>
<dbReference type="AlphaFoldDB" id="A0A5M6DQA1"/>
<protein>
    <submittedName>
        <fullName evidence="1">Carboxypeptidase-like regulatory domain-containing protein</fullName>
    </submittedName>
</protein>
<keyword evidence="1" id="KW-0121">Carboxypeptidase</keyword>
<keyword evidence="1" id="KW-0645">Protease</keyword>
<proteinExistence type="predicted"/>
<evidence type="ECO:0000313" key="2">
    <source>
        <dbReference type="Proteomes" id="UP000323426"/>
    </source>
</evidence>
<dbReference type="Pfam" id="PF13715">
    <property type="entry name" value="CarbopepD_reg_2"/>
    <property type="match status" value="1"/>
</dbReference>
<organism evidence="1 2">
    <name type="scientific">Adhaeribacter rhizoryzae</name>
    <dbReference type="NCBI Taxonomy" id="2607907"/>
    <lineage>
        <taxon>Bacteria</taxon>
        <taxon>Pseudomonadati</taxon>
        <taxon>Bacteroidota</taxon>
        <taxon>Cytophagia</taxon>
        <taxon>Cytophagales</taxon>
        <taxon>Hymenobacteraceae</taxon>
        <taxon>Adhaeribacter</taxon>
    </lineage>
</organism>
<dbReference type="EMBL" id="VWSF01000003">
    <property type="protein sequence ID" value="KAA5548422.1"/>
    <property type="molecule type" value="Genomic_DNA"/>
</dbReference>
<keyword evidence="1" id="KW-0378">Hydrolase</keyword>
<sequence>MLNNSRNKRIIVLQKYSTLSVGRTLVCAVSLSWLTLFLISASGSKPLNQEPEINLSRKQQRASIVIKGFVLDKVSNAPIPYAHILVVGERAYFEADSKGAFTLALKPEQENGQIKVSSLGYVAQEFSIADLIKQNGSSVAHNLFLVPDYKSLPAVEVNAKARKWTIKKAGYHINEGSAIHYEFYPSDTLTMAAGGHAIGNKIQLNKYPAALRSVSFGLQGLSGERLKVNVRLYSLKNNLPHLILIPEPLIIAIPPHHAGWITVNLQQYNITIKEDFAIVLEWDGAKEQNTSSLMVFATLPKGQITYYRESQLQPWQIAKSTLVDVKSIGMYATVIYPK</sequence>
<dbReference type="Gene3D" id="2.60.40.1120">
    <property type="entry name" value="Carboxypeptidase-like, regulatory domain"/>
    <property type="match status" value="1"/>
</dbReference>
<dbReference type="GO" id="GO:0004180">
    <property type="term" value="F:carboxypeptidase activity"/>
    <property type="evidence" value="ECO:0007669"/>
    <property type="project" value="UniProtKB-KW"/>
</dbReference>
<accession>A0A5M6DQA1</accession>